<evidence type="ECO:0000313" key="2">
    <source>
        <dbReference type="EMBL" id="GIY59967.1"/>
    </source>
</evidence>
<accession>A0AAV4UQE2</accession>
<proteinExistence type="predicted"/>
<dbReference type="AlphaFoldDB" id="A0AAV4UQE2"/>
<name>A0AAV4UQE2_CAEEX</name>
<organism evidence="2 3">
    <name type="scientific">Caerostris extrusa</name>
    <name type="common">Bark spider</name>
    <name type="synonym">Caerostris bankana</name>
    <dbReference type="NCBI Taxonomy" id="172846"/>
    <lineage>
        <taxon>Eukaryota</taxon>
        <taxon>Metazoa</taxon>
        <taxon>Ecdysozoa</taxon>
        <taxon>Arthropoda</taxon>
        <taxon>Chelicerata</taxon>
        <taxon>Arachnida</taxon>
        <taxon>Araneae</taxon>
        <taxon>Araneomorphae</taxon>
        <taxon>Entelegynae</taxon>
        <taxon>Araneoidea</taxon>
        <taxon>Araneidae</taxon>
        <taxon>Caerostris</taxon>
    </lineage>
</organism>
<sequence length="100" mass="11460">MNARFVVYQEFNDLFQGDEKIIAKAFKKHSREIGVLAGKAPKEARDAGQQSAGPHQKGNALTHELHVKEKNLADLRKQSQDIAWKTYSEFEVEILESRRH</sequence>
<comment type="caution">
    <text evidence="2">The sequence shown here is derived from an EMBL/GenBank/DDBJ whole genome shotgun (WGS) entry which is preliminary data.</text>
</comment>
<evidence type="ECO:0000313" key="3">
    <source>
        <dbReference type="Proteomes" id="UP001054945"/>
    </source>
</evidence>
<gene>
    <name evidence="2" type="primary">AVEN_70733_1</name>
    <name evidence="2" type="ORF">CEXT_644411</name>
</gene>
<protein>
    <submittedName>
        <fullName evidence="2">Uncharacterized protein</fullName>
    </submittedName>
</protein>
<keyword evidence="3" id="KW-1185">Reference proteome</keyword>
<evidence type="ECO:0000256" key="1">
    <source>
        <dbReference type="SAM" id="MobiDB-lite"/>
    </source>
</evidence>
<dbReference type="Proteomes" id="UP001054945">
    <property type="component" value="Unassembled WGS sequence"/>
</dbReference>
<reference evidence="2 3" key="1">
    <citation type="submission" date="2021-06" db="EMBL/GenBank/DDBJ databases">
        <title>Caerostris extrusa draft genome.</title>
        <authorList>
            <person name="Kono N."/>
            <person name="Arakawa K."/>
        </authorList>
    </citation>
    <scope>NUCLEOTIDE SEQUENCE [LARGE SCALE GENOMIC DNA]</scope>
</reference>
<feature type="region of interest" description="Disordered" evidence="1">
    <location>
        <begin position="38"/>
        <end position="61"/>
    </location>
</feature>
<dbReference type="EMBL" id="BPLR01013258">
    <property type="protein sequence ID" value="GIY59967.1"/>
    <property type="molecule type" value="Genomic_DNA"/>
</dbReference>